<keyword evidence="9" id="KW-1185">Reference proteome</keyword>
<proteinExistence type="inferred from homology"/>
<evidence type="ECO:0000256" key="4">
    <source>
        <dbReference type="ARBA" id="ARBA00022691"/>
    </source>
</evidence>
<dbReference type="InterPro" id="IPR010280">
    <property type="entry name" value="U5_MeTrfase_fam"/>
</dbReference>
<dbReference type="Gene3D" id="2.40.50.1070">
    <property type="match status" value="1"/>
</dbReference>
<evidence type="ECO:0000256" key="2">
    <source>
        <dbReference type="ARBA" id="ARBA00022603"/>
    </source>
</evidence>
<dbReference type="Gene3D" id="3.40.50.150">
    <property type="entry name" value="Vaccinia Virus protein VP39"/>
    <property type="match status" value="1"/>
</dbReference>
<dbReference type="SUPFAM" id="SSF50249">
    <property type="entry name" value="Nucleic acid-binding proteins"/>
    <property type="match status" value="1"/>
</dbReference>
<feature type="domain" description="TRAM" evidence="7">
    <location>
        <begin position="1"/>
        <end position="52"/>
    </location>
</feature>
<feature type="binding site" evidence="6">
    <location>
        <position position="284"/>
    </location>
    <ligand>
        <name>S-adenosyl-L-methionine</name>
        <dbReference type="ChEBI" id="CHEBI:59789"/>
    </ligand>
</feature>
<dbReference type="EMBL" id="JALAZD010000005">
    <property type="protein sequence ID" value="MCI0129371.1"/>
    <property type="molecule type" value="Genomic_DNA"/>
</dbReference>
<comment type="similarity">
    <text evidence="6">Belongs to the class I-like SAM-binding methyltransferase superfamily. RNA M5U methyltransferase family.</text>
</comment>
<accession>A0AA41UII3</accession>
<keyword evidence="1" id="KW-0004">4Fe-4S</keyword>
<evidence type="ECO:0000256" key="3">
    <source>
        <dbReference type="ARBA" id="ARBA00022679"/>
    </source>
</evidence>
<evidence type="ECO:0000256" key="1">
    <source>
        <dbReference type="ARBA" id="ARBA00022485"/>
    </source>
</evidence>
<comment type="caution">
    <text evidence="8">The sequence shown here is derived from an EMBL/GenBank/DDBJ whole genome shotgun (WGS) entry which is preliminary data.</text>
</comment>
<evidence type="ECO:0000256" key="5">
    <source>
        <dbReference type="ARBA" id="ARBA00023014"/>
    </source>
</evidence>
<name>A0AA41UII3_9HYPH</name>
<reference evidence="8" key="1">
    <citation type="submission" date="2022-03" db="EMBL/GenBank/DDBJ databases">
        <title>The complete genome sequence of a Methyloterrigena soli.</title>
        <authorList>
            <person name="Zi Z."/>
        </authorList>
    </citation>
    <scope>NUCLEOTIDE SEQUENCE</scope>
    <source>
        <strain evidence="8">M48</strain>
    </source>
</reference>
<evidence type="ECO:0000313" key="8">
    <source>
        <dbReference type="EMBL" id="MCI0129371.1"/>
    </source>
</evidence>
<organism evidence="8 9">
    <name type="scientific">Paradevosia shaoguanensis</name>
    <dbReference type="NCBI Taxonomy" id="1335043"/>
    <lineage>
        <taxon>Bacteria</taxon>
        <taxon>Pseudomonadati</taxon>
        <taxon>Pseudomonadota</taxon>
        <taxon>Alphaproteobacteria</taxon>
        <taxon>Hyphomicrobiales</taxon>
        <taxon>Devosiaceae</taxon>
        <taxon>Paradevosia</taxon>
    </lineage>
</organism>
<feature type="binding site" evidence="6">
    <location>
        <position position="332"/>
    </location>
    <ligand>
        <name>S-adenosyl-L-methionine</name>
        <dbReference type="ChEBI" id="CHEBI:59789"/>
    </ligand>
</feature>
<feature type="binding site" evidence="6">
    <location>
        <position position="264"/>
    </location>
    <ligand>
        <name>S-adenosyl-L-methionine</name>
        <dbReference type="ChEBI" id="CHEBI:59789"/>
    </ligand>
</feature>
<dbReference type="InterPro" id="IPR012340">
    <property type="entry name" value="NA-bd_OB-fold"/>
</dbReference>
<dbReference type="GO" id="GO:0070475">
    <property type="term" value="P:rRNA base methylation"/>
    <property type="evidence" value="ECO:0007669"/>
    <property type="project" value="TreeGrafter"/>
</dbReference>
<dbReference type="RefSeq" id="WP_281737389.1">
    <property type="nucleotide sequence ID" value="NZ_JAKETQ010000005.1"/>
</dbReference>
<dbReference type="Pfam" id="PF01938">
    <property type="entry name" value="TRAM"/>
    <property type="match status" value="1"/>
</dbReference>
<keyword evidence="3 6" id="KW-0808">Transferase</keyword>
<evidence type="ECO:0000259" key="7">
    <source>
        <dbReference type="PROSITE" id="PS50926"/>
    </source>
</evidence>
<keyword evidence="2 6" id="KW-0489">Methyltransferase</keyword>
<dbReference type="GO" id="GO:0070041">
    <property type="term" value="F:rRNA (uridine-C5-)-methyltransferase activity"/>
    <property type="evidence" value="ECO:0007669"/>
    <property type="project" value="TreeGrafter"/>
</dbReference>
<dbReference type="Gene3D" id="2.40.50.140">
    <property type="entry name" value="Nucleic acid-binding proteins"/>
    <property type="match status" value="1"/>
</dbReference>
<feature type="binding site" evidence="6">
    <location>
        <position position="235"/>
    </location>
    <ligand>
        <name>S-adenosyl-L-methionine</name>
        <dbReference type="ChEBI" id="CHEBI:59789"/>
    </ligand>
</feature>
<evidence type="ECO:0000313" key="9">
    <source>
        <dbReference type="Proteomes" id="UP001156140"/>
    </source>
</evidence>
<dbReference type="GO" id="GO:0051539">
    <property type="term" value="F:4 iron, 4 sulfur cluster binding"/>
    <property type="evidence" value="ECO:0007669"/>
    <property type="project" value="UniProtKB-KW"/>
</dbReference>
<keyword evidence="5" id="KW-0411">Iron-sulfur</keyword>
<dbReference type="PANTHER" id="PTHR11061:SF49">
    <property type="entry name" value="23S RRNA (URACIL(1939)-C(5))-METHYLTRANSFERASE RLMD"/>
    <property type="match status" value="1"/>
</dbReference>
<gene>
    <name evidence="8" type="ORF">ML536_21255</name>
</gene>
<keyword evidence="1" id="KW-0479">Metal-binding</keyword>
<evidence type="ECO:0000256" key="6">
    <source>
        <dbReference type="PROSITE-ProRule" id="PRU01024"/>
    </source>
</evidence>
<dbReference type="SUPFAM" id="SSF53335">
    <property type="entry name" value="S-adenosyl-L-methionine-dependent methyltransferases"/>
    <property type="match status" value="1"/>
</dbReference>
<dbReference type="AlphaFoldDB" id="A0AA41UII3"/>
<keyword evidence="1" id="KW-0408">Iron</keyword>
<dbReference type="Proteomes" id="UP001156140">
    <property type="component" value="Unassembled WGS sequence"/>
</dbReference>
<dbReference type="CDD" id="cd02440">
    <property type="entry name" value="AdoMet_MTases"/>
    <property type="match status" value="1"/>
</dbReference>
<dbReference type="PANTHER" id="PTHR11061">
    <property type="entry name" value="RNA M5U METHYLTRANSFERASE"/>
    <property type="match status" value="1"/>
</dbReference>
<keyword evidence="4 6" id="KW-0949">S-adenosyl-L-methionine</keyword>
<dbReference type="Pfam" id="PF05958">
    <property type="entry name" value="tRNA_U5-meth_tr"/>
    <property type="match status" value="1"/>
</dbReference>
<protein>
    <submittedName>
        <fullName evidence="8">Class I SAM-dependent RNA methyltransferase</fullName>
    </submittedName>
</protein>
<dbReference type="InterPro" id="IPR029063">
    <property type="entry name" value="SAM-dependent_MTases_sf"/>
</dbReference>
<dbReference type="PROSITE" id="PS51687">
    <property type="entry name" value="SAM_MT_RNA_M5U"/>
    <property type="match status" value="1"/>
</dbReference>
<dbReference type="PROSITE" id="PS50926">
    <property type="entry name" value="TRAM"/>
    <property type="match status" value="1"/>
</dbReference>
<dbReference type="InterPro" id="IPR002792">
    <property type="entry name" value="TRAM_dom"/>
</dbReference>
<sequence>MMTEVTISGLGARGEGIAEVAGQKVFVPFTLPGEVADVDVTGDHARLERLISASEDRIEPFCPHFGACGGCQLQHLGFETYRTFKRGLVETALRRVGIDTPVGALIDAQGAGRRRATLHARREGSGYMQARSHEVHDLDRCPILVPSLAKATDICRALQQAIGECDVSFTATRTGLDVAIRAEKARAKPERLAPITQQFRIGRLSLNGEMLLLNQVPAVAMGKAMVDVPVGSFLQATEEAETVLAGLVLEPLAKAKVKSVADLFCGIGPFTLRMAEIAKVYAADSDKPGIAALQKAVRNTQGLKAVTAQVRDLFREPLTQFELGGYDAIVFDPPRAGAEAQAKELAKGKVKTIIGVSCEPKTFARDAAILIAGGYRLESVVPVDQFAWSTHVELVGVFRR</sequence>
<feature type="active site" description="Nucleophile" evidence="6">
    <location>
        <position position="358"/>
    </location>
</feature>